<proteinExistence type="predicted"/>
<dbReference type="EMBL" id="FOPU01000010">
    <property type="protein sequence ID" value="SFH40543.1"/>
    <property type="molecule type" value="Genomic_DNA"/>
</dbReference>
<dbReference type="InterPro" id="IPR001509">
    <property type="entry name" value="Epimerase_deHydtase"/>
</dbReference>
<dbReference type="PANTHER" id="PTHR43245">
    <property type="entry name" value="BIFUNCTIONAL POLYMYXIN RESISTANCE PROTEIN ARNA"/>
    <property type="match status" value="1"/>
</dbReference>
<name>A0A1I2ZRS8_9RHOB</name>
<dbReference type="InterPro" id="IPR036291">
    <property type="entry name" value="NAD(P)-bd_dom_sf"/>
</dbReference>
<keyword evidence="3" id="KW-1185">Reference proteome</keyword>
<sequence>MERLKIVVTGGSGRVGRHVVAALAGRHQVVNADLAPAVPDAPEAAGVDYVRADVMQMDDLRKAFAGADVVIHLAGLDYDWGCPSEAYINVNARGSWHVLQIAEEAGVRRVVLCSSISICGLQEMRPDWKPQTLPVDETHENRPVYPYGVSKQLAEVMGESFARRGTVEVVSLRPLAVILPETLGQYLEFVDAPDRHWLFYYVTAEDLAQAFRLAAEVPGIGGESFYIGADDSSHPAATLDWAAALLGGLPKVVDAAHYRANPRASVFSNAKARRLLGWRPVSDFALLRRRHAETRQSDMERA</sequence>
<organism evidence="2 3">
    <name type="scientific">Paracoccus aminovorans</name>
    <dbReference type="NCBI Taxonomy" id="34004"/>
    <lineage>
        <taxon>Bacteria</taxon>
        <taxon>Pseudomonadati</taxon>
        <taxon>Pseudomonadota</taxon>
        <taxon>Alphaproteobacteria</taxon>
        <taxon>Rhodobacterales</taxon>
        <taxon>Paracoccaceae</taxon>
        <taxon>Paracoccus</taxon>
    </lineage>
</organism>
<evidence type="ECO:0000259" key="1">
    <source>
        <dbReference type="Pfam" id="PF01370"/>
    </source>
</evidence>
<dbReference type="RefSeq" id="WP_074967031.1">
    <property type="nucleotide sequence ID" value="NZ_CBCRYP010000014.1"/>
</dbReference>
<dbReference type="Pfam" id="PF01370">
    <property type="entry name" value="Epimerase"/>
    <property type="match status" value="1"/>
</dbReference>
<dbReference type="PANTHER" id="PTHR43245:SF55">
    <property type="entry name" value="NAD(P)-BINDING DOMAIN-CONTAINING PROTEIN"/>
    <property type="match status" value="1"/>
</dbReference>
<protein>
    <submittedName>
        <fullName evidence="2">Nucleoside-diphosphate-sugar epimerase</fullName>
    </submittedName>
</protein>
<reference evidence="2 3" key="1">
    <citation type="submission" date="2016-10" db="EMBL/GenBank/DDBJ databases">
        <authorList>
            <person name="de Groot N.N."/>
        </authorList>
    </citation>
    <scope>NUCLEOTIDE SEQUENCE [LARGE SCALE GENOMIC DNA]</scope>
    <source>
        <strain evidence="2 3">DSM 8537</strain>
    </source>
</reference>
<feature type="domain" description="NAD-dependent epimerase/dehydratase" evidence="1">
    <location>
        <begin position="6"/>
        <end position="181"/>
    </location>
</feature>
<dbReference type="Proteomes" id="UP000183635">
    <property type="component" value="Unassembled WGS sequence"/>
</dbReference>
<dbReference type="InterPro" id="IPR050177">
    <property type="entry name" value="Lipid_A_modif_metabolic_enz"/>
</dbReference>
<dbReference type="SUPFAM" id="SSF51735">
    <property type="entry name" value="NAD(P)-binding Rossmann-fold domains"/>
    <property type="match status" value="1"/>
</dbReference>
<dbReference type="OrthoDB" id="9771073at2"/>
<gene>
    <name evidence="2" type="ORF">SAMN04488021_11052</name>
</gene>
<dbReference type="STRING" id="34004.SAMN04488021_11052"/>
<dbReference type="Gene3D" id="3.40.50.720">
    <property type="entry name" value="NAD(P)-binding Rossmann-like Domain"/>
    <property type="match status" value="1"/>
</dbReference>
<dbReference type="AlphaFoldDB" id="A0A1I2ZRS8"/>
<evidence type="ECO:0000313" key="2">
    <source>
        <dbReference type="EMBL" id="SFH40543.1"/>
    </source>
</evidence>
<evidence type="ECO:0000313" key="3">
    <source>
        <dbReference type="Proteomes" id="UP000183635"/>
    </source>
</evidence>
<accession>A0A1I2ZRS8</accession>